<gene>
    <name evidence="3" type="ORF">RFI_21018</name>
</gene>
<evidence type="ECO:0000313" key="4">
    <source>
        <dbReference type="Proteomes" id="UP000023152"/>
    </source>
</evidence>
<dbReference type="InterPro" id="IPR001921">
    <property type="entry name" value="Ribosomal_eL8_euk"/>
</dbReference>
<comment type="caution">
    <text evidence="3">The sequence shown here is derived from an EMBL/GenBank/DDBJ whole genome shotgun (WGS) entry which is preliminary data.</text>
</comment>
<dbReference type="Proteomes" id="UP000023152">
    <property type="component" value="Unassembled WGS sequence"/>
</dbReference>
<keyword evidence="4" id="KW-1185">Reference proteome</keyword>
<keyword evidence="1 3" id="KW-0689">Ribosomal protein</keyword>
<name>X6MQQ3_RETFI</name>
<dbReference type="Gene3D" id="3.30.1330.30">
    <property type="match status" value="1"/>
</dbReference>
<feature type="region of interest" description="Disordered" evidence="2">
    <location>
        <begin position="1"/>
        <end position="51"/>
    </location>
</feature>
<comment type="function">
    <text evidence="1">Component of the ribosome.</text>
</comment>
<feature type="compositionally biased region" description="Basic residues" evidence="2">
    <location>
        <begin position="35"/>
        <end position="51"/>
    </location>
</feature>
<dbReference type="GO" id="GO:0022625">
    <property type="term" value="C:cytosolic large ribosomal subunit"/>
    <property type="evidence" value="ECO:0007669"/>
    <property type="project" value="UniProtKB-UniRule"/>
</dbReference>
<evidence type="ECO:0000256" key="2">
    <source>
        <dbReference type="SAM" id="MobiDB-lite"/>
    </source>
</evidence>
<dbReference type="EMBL" id="ASPP01018360">
    <property type="protein sequence ID" value="ETO16333.1"/>
    <property type="molecule type" value="Genomic_DNA"/>
</dbReference>
<protein>
    <recommendedName>
        <fullName evidence="1">60S ribosomal protein L7a</fullName>
    </recommendedName>
</protein>
<accession>X6MQQ3</accession>
<sequence>MPKNTNVQKGKADQSKKPKAATSQPKKAPAAKTKNATKGKKGKDKVAGKKQRREFSSYMFQFRRPSRRIGSGGVMPKTRALGRLMRWPKYIQLQRQRKVLLQRLKVPPALNLFNAPVGRIRGKFFWICFITNQHTKKKMKVKRGVNNKKHLFRHHILLKKCAPRNTAIANFKKNFLGGI</sequence>
<evidence type="ECO:0000256" key="1">
    <source>
        <dbReference type="RuleBase" id="RU367042"/>
    </source>
</evidence>
<reference evidence="3 4" key="1">
    <citation type="journal article" date="2013" name="Curr. Biol.">
        <title>The Genome of the Foraminiferan Reticulomyxa filosa.</title>
        <authorList>
            <person name="Glockner G."/>
            <person name="Hulsmann N."/>
            <person name="Schleicher M."/>
            <person name="Noegel A.A."/>
            <person name="Eichinger L."/>
            <person name="Gallinger C."/>
            <person name="Pawlowski J."/>
            <person name="Sierra R."/>
            <person name="Euteneuer U."/>
            <person name="Pillet L."/>
            <person name="Moustafa A."/>
            <person name="Platzer M."/>
            <person name="Groth M."/>
            <person name="Szafranski K."/>
            <person name="Schliwa M."/>
        </authorList>
    </citation>
    <scope>NUCLEOTIDE SEQUENCE [LARGE SCALE GENOMIC DNA]</scope>
</reference>
<keyword evidence="1" id="KW-0687">Ribonucleoprotein</keyword>
<evidence type="ECO:0000313" key="3">
    <source>
        <dbReference type="EMBL" id="ETO16333.1"/>
    </source>
</evidence>
<dbReference type="GO" id="GO:0003723">
    <property type="term" value="F:RNA binding"/>
    <property type="evidence" value="ECO:0007669"/>
    <property type="project" value="UniProtKB-UniRule"/>
</dbReference>
<dbReference type="PRINTS" id="PR00882">
    <property type="entry name" value="RIBOSOMALL7A"/>
</dbReference>
<feature type="compositionally biased region" description="Low complexity" evidence="2">
    <location>
        <begin position="20"/>
        <end position="34"/>
    </location>
</feature>
<dbReference type="AlphaFoldDB" id="X6MQQ3"/>
<dbReference type="InterPro" id="IPR029064">
    <property type="entry name" value="Ribosomal_eL30-like_sf"/>
</dbReference>
<organism evidence="3 4">
    <name type="scientific">Reticulomyxa filosa</name>
    <dbReference type="NCBI Taxonomy" id="46433"/>
    <lineage>
        <taxon>Eukaryota</taxon>
        <taxon>Sar</taxon>
        <taxon>Rhizaria</taxon>
        <taxon>Retaria</taxon>
        <taxon>Foraminifera</taxon>
        <taxon>Monothalamids</taxon>
        <taxon>Reticulomyxidae</taxon>
        <taxon>Reticulomyxa</taxon>
    </lineage>
</organism>
<proteinExistence type="inferred from homology"/>
<comment type="similarity">
    <text evidence="1">Belongs to the eukaryotic ribosomal protein eL8 family.</text>
</comment>